<sequence length="242" mass="26950">MPSTTVRVDMISGKLDRTMPVSLQPYMNPSEWARLAQDMDRATALALRVQTLIPLAMLTWFVISAIVMFSSFYNADMDSSGPPIGPFVVVPILFAVLVGGIVLVSRITADKVQTATNNICQRYTQRHAGILSFHIKEDVYMVPSSYHHDHHGHRTASRYSLEIVIANDDGTNAAANHYSPPTVYATVMEDSPYNDVENAVVQPSAPPKKELAADRLAELERIKHLLTPKEYQEKRQSILDSI</sequence>
<keyword evidence="1" id="KW-0472">Membrane</keyword>
<proteinExistence type="predicted"/>
<protein>
    <submittedName>
        <fullName evidence="2">Uncharacterized protein</fullName>
    </submittedName>
</protein>
<feature type="transmembrane region" description="Helical" evidence="1">
    <location>
        <begin position="84"/>
        <end position="104"/>
    </location>
</feature>
<dbReference type="AlphaFoldDB" id="A0A7S3L5X5"/>
<keyword evidence="1" id="KW-1133">Transmembrane helix</keyword>
<gene>
    <name evidence="2" type="ORF">ACOF00016_LOCUS9976</name>
</gene>
<accession>A0A7S3L5X5</accession>
<reference evidence="2" key="1">
    <citation type="submission" date="2021-01" db="EMBL/GenBank/DDBJ databases">
        <authorList>
            <person name="Corre E."/>
            <person name="Pelletier E."/>
            <person name="Niang G."/>
            <person name="Scheremetjew M."/>
            <person name="Finn R."/>
            <person name="Kale V."/>
            <person name="Holt S."/>
            <person name="Cochrane G."/>
            <person name="Meng A."/>
            <person name="Brown T."/>
            <person name="Cohen L."/>
        </authorList>
    </citation>
    <scope>NUCLEOTIDE SEQUENCE</scope>
    <source>
        <strain evidence="2">CCMP127</strain>
    </source>
</reference>
<dbReference type="EMBL" id="HBIM01012130">
    <property type="protein sequence ID" value="CAE0412716.1"/>
    <property type="molecule type" value="Transcribed_RNA"/>
</dbReference>
<keyword evidence="1" id="KW-0812">Transmembrane</keyword>
<evidence type="ECO:0000313" key="2">
    <source>
        <dbReference type="EMBL" id="CAE0412716.1"/>
    </source>
</evidence>
<evidence type="ECO:0000256" key="1">
    <source>
        <dbReference type="SAM" id="Phobius"/>
    </source>
</evidence>
<name>A0A7S3L5X5_9STRA</name>
<feature type="transmembrane region" description="Helical" evidence="1">
    <location>
        <begin position="51"/>
        <end position="72"/>
    </location>
</feature>
<organism evidence="2">
    <name type="scientific">Amphora coffeiformis</name>
    <dbReference type="NCBI Taxonomy" id="265554"/>
    <lineage>
        <taxon>Eukaryota</taxon>
        <taxon>Sar</taxon>
        <taxon>Stramenopiles</taxon>
        <taxon>Ochrophyta</taxon>
        <taxon>Bacillariophyta</taxon>
        <taxon>Bacillariophyceae</taxon>
        <taxon>Bacillariophycidae</taxon>
        <taxon>Thalassiophysales</taxon>
        <taxon>Catenulaceae</taxon>
        <taxon>Amphora</taxon>
    </lineage>
</organism>